<organism evidence="2 3">
    <name type="scientific">Colwellia psychrerythraea</name>
    <name type="common">Vibrio psychroerythus</name>
    <dbReference type="NCBI Taxonomy" id="28229"/>
    <lineage>
        <taxon>Bacteria</taxon>
        <taxon>Pseudomonadati</taxon>
        <taxon>Pseudomonadota</taxon>
        <taxon>Gammaproteobacteria</taxon>
        <taxon>Alteromonadales</taxon>
        <taxon>Colwelliaceae</taxon>
        <taxon>Colwellia</taxon>
    </lineage>
</organism>
<feature type="domain" description="DUF58" evidence="1">
    <location>
        <begin position="67"/>
        <end position="282"/>
    </location>
</feature>
<dbReference type="PATRIC" id="fig|28229.4.peg.1084"/>
<dbReference type="EMBL" id="JQED01000007">
    <property type="protein sequence ID" value="KGJ94127.1"/>
    <property type="molecule type" value="Genomic_DNA"/>
</dbReference>
<dbReference type="AlphaFoldDB" id="A0A099KWC7"/>
<gene>
    <name evidence="2" type="ORF">ND2E_2060</name>
</gene>
<comment type="caution">
    <text evidence="2">The sequence shown here is derived from an EMBL/GenBank/DDBJ whole genome shotgun (WGS) entry which is preliminary data.</text>
</comment>
<dbReference type="Pfam" id="PF01882">
    <property type="entry name" value="DUF58"/>
    <property type="match status" value="1"/>
</dbReference>
<protein>
    <recommendedName>
        <fullName evidence="1">DUF58 domain-containing protein</fullName>
    </recommendedName>
</protein>
<evidence type="ECO:0000259" key="1">
    <source>
        <dbReference type="Pfam" id="PF01882"/>
    </source>
</evidence>
<dbReference type="Proteomes" id="UP000029843">
    <property type="component" value="Unassembled WGS sequence"/>
</dbReference>
<reference evidence="2 3" key="1">
    <citation type="submission" date="2014-08" db="EMBL/GenBank/DDBJ databases">
        <title>Genomic and Phenotypic Diversity of Colwellia psychrerythraea strains from Disparate Marine Basins.</title>
        <authorList>
            <person name="Techtmann S.M."/>
            <person name="Stelling S.C."/>
            <person name="Utturkar S.M."/>
            <person name="Alshibli N."/>
            <person name="Harris A."/>
            <person name="Brown S.D."/>
            <person name="Hazen T.C."/>
        </authorList>
    </citation>
    <scope>NUCLEOTIDE SEQUENCE [LARGE SCALE GENOMIC DNA]</scope>
    <source>
        <strain evidence="2 3">ND2E</strain>
    </source>
</reference>
<evidence type="ECO:0000313" key="3">
    <source>
        <dbReference type="Proteomes" id="UP000029843"/>
    </source>
</evidence>
<dbReference type="PANTHER" id="PTHR33608">
    <property type="entry name" value="BLL2464 PROTEIN"/>
    <property type="match status" value="1"/>
</dbReference>
<dbReference type="OrthoDB" id="9776116at2"/>
<proteinExistence type="predicted"/>
<accession>A0A099KWC7</accession>
<dbReference type="InterPro" id="IPR036465">
    <property type="entry name" value="vWFA_dom_sf"/>
</dbReference>
<dbReference type="SUPFAM" id="SSF53300">
    <property type="entry name" value="vWA-like"/>
    <property type="match status" value="1"/>
</dbReference>
<sequence>MTTHSTNDTSDEAAQERDSDIYTSVDALRRLQYKAKGFGFSPVQPISSILAGQNVSKLRGRGLNFEEMRQYQRGDDIRTMDWKVTNRTGKPHVKVYTEERERNVFLLVDQRQSMFFGSTVKMKSVIAAEVASLIAWQAIASTDRIGSIVFNDEKIVTLMPQRSTKQVIEVLAEITKQNHQLQSGISTKASHLSLEKMFEQMLRIVGHDALVIFVSDGYGWNQKCAEYVKSISQHNDFVCCHVTDSLEHKLAKMKQMVISDGNFQVEVSSLDKNVQQDFQKNVELSIESFNDLAKKYRIPLLPFNTIEESDKQLRRALGTEF</sequence>
<dbReference type="InterPro" id="IPR002881">
    <property type="entry name" value="DUF58"/>
</dbReference>
<name>A0A099KWC7_COLPS</name>
<evidence type="ECO:0000313" key="2">
    <source>
        <dbReference type="EMBL" id="KGJ94127.1"/>
    </source>
</evidence>
<dbReference type="RefSeq" id="WP_052056272.1">
    <property type="nucleotide sequence ID" value="NZ_JQED01000007.1"/>
</dbReference>
<dbReference type="Gene3D" id="3.40.50.410">
    <property type="entry name" value="von Willebrand factor, type A domain"/>
    <property type="match status" value="1"/>
</dbReference>
<dbReference type="PANTHER" id="PTHR33608:SF12">
    <property type="entry name" value="DUF58 DOMAIN-CONTAINING PROTEIN"/>
    <property type="match status" value="1"/>
</dbReference>